<dbReference type="Pfam" id="PF01297">
    <property type="entry name" value="ZnuA"/>
    <property type="match status" value="1"/>
</dbReference>
<dbReference type="Gene3D" id="3.40.50.1980">
    <property type="entry name" value="Nitrogenase molybdenum iron protein domain"/>
    <property type="match status" value="2"/>
</dbReference>
<dbReference type="EMBL" id="JARWAL010000007">
    <property type="protein sequence ID" value="MDR5892977.1"/>
    <property type="molecule type" value="Genomic_DNA"/>
</dbReference>
<evidence type="ECO:0000313" key="8">
    <source>
        <dbReference type="EMBL" id="MDR5892977.1"/>
    </source>
</evidence>
<accession>A0ABU1GN77</accession>
<gene>
    <name evidence="8" type="ORF">QC820_09115</name>
</gene>
<dbReference type="PANTHER" id="PTHR42953">
    <property type="entry name" value="HIGH-AFFINITY ZINC UPTAKE SYSTEM PROTEIN ZNUA-RELATED"/>
    <property type="match status" value="1"/>
</dbReference>
<dbReference type="PRINTS" id="PR00690">
    <property type="entry name" value="ADHESNFAMILY"/>
</dbReference>
<keyword evidence="9" id="KW-1185">Reference proteome</keyword>
<comment type="subcellular location">
    <subcellularLocation>
        <location evidence="1">Cell envelope</location>
    </subcellularLocation>
</comment>
<keyword evidence="5 7" id="KW-0732">Signal</keyword>
<evidence type="ECO:0000256" key="7">
    <source>
        <dbReference type="SAM" id="SignalP"/>
    </source>
</evidence>
<evidence type="ECO:0000313" key="9">
    <source>
        <dbReference type="Proteomes" id="UP001252270"/>
    </source>
</evidence>
<reference evidence="8 9" key="1">
    <citation type="submission" date="2023-04" db="EMBL/GenBank/DDBJ databases">
        <title>A long-awaited taxogenomic arrangement of the family Halomonadaceae.</title>
        <authorList>
            <person name="De La Haba R."/>
            <person name="Chuvochina M."/>
            <person name="Wittouck S."/>
            <person name="Arahal D.R."/>
            <person name="Sanchez-Porro C."/>
            <person name="Hugenholtz P."/>
            <person name="Ventosa A."/>
        </authorList>
    </citation>
    <scope>NUCLEOTIDE SEQUENCE [LARGE SCALE GENOMIC DNA]</scope>
    <source>
        <strain evidence="8 9">DSM 17332</strain>
    </source>
</reference>
<dbReference type="Proteomes" id="UP001252270">
    <property type="component" value="Unassembled WGS sequence"/>
</dbReference>
<dbReference type="SUPFAM" id="SSF53807">
    <property type="entry name" value="Helical backbone' metal receptor"/>
    <property type="match status" value="1"/>
</dbReference>
<name>A0ABU1GN77_9GAMM</name>
<dbReference type="RefSeq" id="WP_309636659.1">
    <property type="nucleotide sequence ID" value="NZ_JARWAL010000007.1"/>
</dbReference>
<comment type="caution">
    <text evidence="8">The sequence shown here is derived from an EMBL/GenBank/DDBJ whole genome shotgun (WGS) entry which is preliminary data.</text>
</comment>
<feature type="chain" id="PRO_5046392258" evidence="7">
    <location>
        <begin position="23"/>
        <end position="306"/>
    </location>
</feature>
<sequence length="306" mass="33115">MTSIKPLLLGLSLAALSNAALAESSPLRVAATFSVLGDLVAQVAGDEARVELLAPVGAEVHEWELVPSNFMALESADVVFYNGLDLEAWIGQVNATVTRGTPVVALAEASDYPTQPIVTGDYAGQADPHLWMDPRAAAEYVRVIAEVLGEARPEAADAFAARAEESANRLHALYDELQETLAVIPEERRLLITSEAAFIYFAEAFGFEHDGIWGTNSEEEGTPRQIMRIVDLIEERRPAALFWESTISDRHVRSVAEETEVAIAGPLFVDSLSEPEGEAPDYASMLRHNARLLADTLGDADGTTDR</sequence>
<evidence type="ECO:0000256" key="1">
    <source>
        <dbReference type="ARBA" id="ARBA00004196"/>
    </source>
</evidence>
<dbReference type="InterPro" id="IPR006128">
    <property type="entry name" value="Lipoprotein_PsaA-like"/>
</dbReference>
<comment type="similarity">
    <text evidence="2 6">Belongs to the bacterial solute-binding protein 9 family.</text>
</comment>
<evidence type="ECO:0000256" key="2">
    <source>
        <dbReference type="ARBA" id="ARBA00011028"/>
    </source>
</evidence>
<evidence type="ECO:0000256" key="4">
    <source>
        <dbReference type="ARBA" id="ARBA00022723"/>
    </source>
</evidence>
<dbReference type="InterPro" id="IPR050492">
    <property type="entry name" value="Bact_metal-bind_prot9"/>
</dbReference>
<dbReference type="InterPro" id="IPR006127">
    <property type="entry name" value="ZnuA-like"/>
</dbReference>
<keyword evidence="3 6" id="KW-0813">Transport</keyword>
<evidence type="ECO:0000256" key="5">
    <source>
        <dbReference type="ARBA" id="ARBA00022729"/>
    </source>
</evidence>
<keyword evidence="4" id="KW-0479">Metal-binding</keyword>
<feature type="signal peptide" evidence="7">
    <location>
        <begin position="1"/>
        <end position="22"/>
    </location>
</feature>
<proteinExistence type="inferred from homology"/>
<dbReference type="PRINTS" id="PR00691">
    <property type="entry name" value="ADHESINB"/>
</dbReference>
<evidence type="ECO:0000256" key="3">
    <source>
        <dbReference type="ARBA" id="ARBA00022448"/>
    </source>
</evidence>
<evidence type="ECO:0000256" key="6">
    <source>
        <dbReference type="RuleBase" id="RU003512"/>
    </source>
</evidence>
<dbReference type="PANTHER" id="PTHR42953:SF1">
    <property type="entry name" value="METAL-BINDING PROTEIN HI_0362-RELATED"/>
    <property type="match status" value="1"/>
</dbReference>
<protein>
    <submittedName>
        <fullName evidence="8">Zinc ABC transporter substrate-binding protein</fullName>
    </submittedName>
</protein>
<dbReference type="InterPro" id="IPR006129">
    <property type="entry name" value="AdhesinB"/>
</dbReference>
<organism evidence="8 9">
    <name type="scientific">Halomonas mongoliensis</name>
    <dbReference type="NCBI Taxonomy" id="321265"/>
    <lineage>
        <taxon>Bacteria</taxon>
        <taxon>Pseudomonadati</taxon>
        <taxon>Pseudomonadota</taxon>
        <taxon>Gammaproteobacteria</taxon>
        <taxon>Oceanospirillales</taxon>
        <taxon>Halomonadaceae</taxon>
        <taxon>Halomonas</taxon>
    </lineage>
</organism>